<evidence type="ECO:0000313" key="7">
    <source>
        <dbReference type="EMBL" id="PRD40635.1"/>
    </source>
</evidence>
<proteinExistence type="inferred from homology"/>
<comment type="function">
    <text evidence="6">May nick specific sequences that contain T:G mispairs resulting from m5C-deamination.</text>
</comment>
<keyword evidence="5 6" id="KW-0234">DNA repair</keyword>
<dbReference type="InterPro" id="IPR004603">
    <property type="entry name" value="DNA_mismatch_endonuc_vsr"/>
</dbReference>
<protein>
    <recommendedName>
        <fullName evidence="6">Very short patch repair endonuclease</fullName>
        <ecNumber evidence="6">3.1.-.-</ecNumber>
    </recommendedName>
</protein>
<dbReference type="InterPro" id="IPR011335">
    <property type="entry name" value="Restrct_endonuc-II-like"/>
</dbReference>
<dbReference type="GO" id="GO:0006298">
    <property type="term" value="P:mismatch repair"/>
    <property type="evidence" value="ECO:0007669"/>
    <property type="project" value="UniProtKB-UniRule"/>
</dbReference>
<keyword evidence="3 6" id="KW-0227">DNA damage</keyword>
<evidence type="ECO:0000256" key="3">
    <source>
        <dbReference type="ARBA" id="ARBA00022763"/>
    </source>
</evidence>
<comment type="caution">
    <text evidence="7">The sequence shown here is derived from an EMBL/GenBank/DDBJ whole genome shotgun (WGS) entry which is preliminary data.</text>
</comment>
<keyword evidence="8" id="KW-1185">Reference proteome</keyword>
<gene>
    <name evidence="7" type="ORF">C5748_25875</name>
</gene>
<dbReference type="RefSeq" id="WP_105745741.1">
    <property type="nucleotide sequence ID" value="NZ_PVBR01000036.1"/>
</dbReference>
<accession>A0A2S9IJE6</accession>
<dbReference type="NCBIfam" id="TIGR00632">
    <property type="entry name" value="vsr"/>
    <property type="match status" value="1"/>
</dbReference>
<name>A0A2S9IJE6_9HYPH</name>
<dbReference type="Pfam" id="PF03852">
    <property type="entry name" value="Vsr"/>
    <property type="match status" value="1"/>
</dbReference>
<dbReference type="PIRSF" id="PIRSF018267">
    <property type="entry name" value="VSR_endonuc"/>
    <property type="match status" value="1"/>
</dbReference>
<organism evidence="7 8">
    <name type="scientific">Phyllobacterium phragmitis</name>
    <dbReference type="NCBI Taxonomy" id="2670329"/>
    <lineage>
        <taxon>Bacteria</taxon>
        <taxon>Pseudomonadati</taxon>
        <taxon>Pseudomonadota</taxon>
        <taxon>Alphaproteobacteria</taxon>
        <taxon>Hyphomicrobiales</taxon>
        <taxon>Phyllobacteriaceae</taxon>
        <taxon>Phyllobacterium</taxon>
    </lineage>
</organism>
<evidence type="ECO:0000256" key="2">
    <source>
        <dbReference type="ARBA" id="ARBA00022759"/>
    </source>
</evidence>
<dbReference type="Proteomes" id="UP000239434">
    <property type="component" value="Unassembled WGS sequence"/>
</dbReference>
<keyword evidence="2 6" id="KW-0255">Endonuclease</keyword>
<dbReference type="EC" id="3.1.-.-" evidence="6"/>
<reference evidence="7 8" key="1">
    <citation type="submission" date="2018-02" db="EMBL/GenBank/DDBJ databases">
        <title>The draft genome of Phyllobacterium sp. 1N-3.</title>
        <authorList>
            <person name="Liu L."/>
            <person name="Li L."/>
            <person name="Zhang X."/>
            <person name="Wang T."/>
            <person name="Liang L."/>
        </authorList>
    </citation>
    <scope>NUCLEOTIDE SEQUENCE [LARGE SCALE GENOMIC DNA]</scope>
    <source>
        <strain evidence="7 8">1N-3</strain>
    </source>
</reference>
<evidence type="ECO:0000256" key="6">
    <source>
        <dbReference type="PIRNR" id="PIRNR018267"/>
    </source>
</evidence>
<sequence length="152" mass="17428">METRTPGQRRRIMQSVGQKDTGPEMLVRRALHKLGYRYRLHAKDLPGRPDMVFPGKRKAIFVHGCFWHGHDCAKGKLPKSRPEYWIPKIEANKARDERVIDELKKLGWDVIVIWQCQTKSLPVTIENVVDFLGKRGVAVGDALSENELNEGN</sequence>
<evidence type="ECO:0000256" key="1">
    <source>
        <dbReference type="ARBA" id="ARBA00022722"/>
    </source>
</evidence>
<dbReference type="GO" id="GO:0004519">
    <property type="term" value="F:endonuclease activity"/>
    <property type="evidence" value="ECO:0007669"/>
    <property type="project" value="UniProtKB-KW"/>
</dbReference>
<keyword evidence="4 6" id="KW-0378">Hydrolase</keyword>
<evidence type="ECO:0000256" key="5">
    <source>
        <dbReference type="ARBA" id="ARBA00023204"/>
    </source>
</evidence>
<dbReference type="Gene3D" id="3.40.960.10">
    <property type="entry name" value="VSR Endonuclease"/>
    <property type="match status" value="1"/>
</dbReference>
<evidence type="ECO:0000313" key="8">
    <source>
        <dbReference type="Proteomes" id="UP000239434"/>
    </source>
</evidence>
<dbReference type="GO" id="GO:0016787">
    <property type="term" value="F:hydrolase activity"/>
    <property type="evidence" value="ECO:0007669"/>
    <property type="project" value="UniProtKB-KW"/>
</dbReference>
<evidence type="ECO:0000256" key="4">
    <source>
        <dbReference type="ARBA" id="ARBA00022801"/>
    </source>
</evidence>
<comment type="similarity">
    <text evidence="6">Belongs to the vsr family.</text>
</comment>
<keyword evidence="1 6" id="KW-0540">Nuclease</keyword>
<dbReference type="CDD" id="cd00221">
    <property type="entry name" value="Vsr"/>
    <property type="match status" value="1"/>
</dbReference>
<dbReference type="AlphaFoldDB" id="A0A2S9IJE6"/>
<dbReference type="EMBL" id="PVBR01000036">
    <property type="protein sequence ID" value="PRD40635.1"/>
    <property type="molecule type" value="Genomic_DNA"/>
</dbReference>
<dbReference type="SUPFAM" id="SSF52980">
    <property type="entry name" value="Restriction endonuclease-like"/>
    <property type="match status" value="1"/>
</dbReference>